<keyword evidence="3" id="KW-0602">Photosynthesis</keyword>
<feature type="binding site" evidence="5">
    <location>
        <position position="69"/>
    </location>
    <ligand>
        <name>chlorophyll a</name>
        <dbReference type="ChEBI" id="CHEBI:58416"/>
        <label>1</label>
    </ligand>
</feature>
<dbReference type="SUPFAM" id="SSF103511">
    <property type="entry name" value="Chlorophyll a-b binding protein"/>
    <property type="match status" value="1"/>
</dbReference>
<keyword evidence="5" id="KW-0157">Chromophore</keyword>
<dbReference type="GO" id="GO:0009507">
    <property type="term" value="C:chloroplast"/>
    <property type="evidence" value="ECO:0007669"/>
    <property type="project" value="UniProtKB-SubCell"/>
</dbReference>
<dbReference type="Pfam" id="PF00504">
    <property type="entry name" value="Chloroa_b-bind"/>
    <property type="match status" value="1"/>
</dbReference>
<evidence type="ECO:0000256" key="3">
    <source>
        <dbReference type="ARBA" id="ARBA00022531"/>
    </source>
</evidence>
<organism evidence="6">
    <name type="scientific">Phaeocystis antarctica</name>
    <dbReference type="NCBI Taxonomy" id="33657"/>
    <lineage>
        <taxon>Eukaryota</taxon>
        <taxon>Haptista</taxon>
        <taxon>Haptophyta</taxon>
        <taxon>Prymnesiophyceae</taxon>
        <taxon>Phaeocystales</taxon>
        <taxon>Phaeocystaceae</taxon>
        <taxon>Phaeocystis</taxon>
    </lineage>
</organism>
<keyword evidence="5" id="KW-0148">Chlorophyll</keyword>
<feature type="binding site" evidence="5">
    <location>
        <position position="192"/>
    </location>
    <ligand>
        <name>chlorophyll a</name>
        <dbReference type="ChEBI" id="CHEBI:58416"/>
        <label>1</label>
    </ligand>
</feature>
<dbReference type="InterPro" id="IPR001344">
    <property type="entry name" value="Chloro_AB-bd_pln"/>
</dbReference>
<keyword evidence="2" id="KW-0150">Chloroplast</keyword>
<dbReference type="InterPro" id="IPR022796">
    <property type="entry name" value="Chloroa_b-bind"/>
</dbReference>
<dbReference type="EMBL" id="HBEP01034811">
    <property type="protein sequence ID" value="CAD8508971.1"/>
    <property type="molecule type" value="Transcribed_RNA"/>
</dbReference>
<dbReference type="AlphaFoldDB" id="A0A7S0NF56"/>
<feature type="binding site" description="axial binding residue" evidence="5">
    <location>
        <position position="74"/>
    </location>
    <ligand>
        <name>chlorophyll b</name>
        <dbReference type="ChEBI" id="CHEBI:61721"/>
        <label>1</label>
    </ligand>
    <ligandPart>
        <name>Mg</name>
        <dbReference type="ChEBI" id="CHEBI:25107"/>
    </ligandPart>
</feature>
<evidence type="ECO:0000313" key="6">
    <source>
        <dbReference type="EMBL" id="CAD8508971.1"/>
    </source>
</evidence>
<feature type="binding site" evidence="5">
    <location>
        <position position="72"/>
    </location>
    <ligand>
        <name>chlorophyll a</name>
        <dbReference type="ChEBI" id="CHEBI:58416"/>
        <label>1</label>
    </ligand>
</feature>
<reference evidence="6" key="1">
    <citation type="submission" date="2021-01" db="EMBL/GenBank/DDBJ databases">
        <authorList>
            <person name="Corre E."/>
            <person name="Pelletier E."/>
            <person name="Niang G."/>
            <person name="Scheremetjew M."/>
            <person name="Finn R."/>
            <person name="Kale V."/>
            <person name="Holt S."/>
            <person name="Cochrane G."/>
            <person name="Meng A."/>
            <person name="Brown T."/>
            <person name="Cohen L."/>
        </authorList>
    </citation>
    <scope>NUCLEOTIDE SEQUENCE</scope>
    <source>
        <strain evidence="6">CCMP1374</strain>
    </source>
</reference>
<evidence type="ECO:0000256" key="4">
    <source>
        <dbReference type="ARBA" id="ARBA00022640"/>
    </source>
</evidence>
<proteinExistence type="predicted"/>
<gene>
    <name evidence="6" type="ORF">PANT1444_LOCUS19708</name>
</gene>
<keyword evidence="4" id="KW-0934">Plastid</keyword>
<feature type="binding site" evidence="5">
    <location>
        <position position="175"/>
    </location>
    <ligand>
        <name>chlorophyll a</name>
        <dbReference type="ChEBI" id="CHEBI:58416"/>
        <label>1</label>
    </ligand>
</feature>
<sequence>MLSTIATSALGFTAKDLAGAGAKRANVKAQATDFCYGLPGNIAPAGDFDPANFLEGKSKLEVMRFREAEITHGRVGMLAAAGFLVQENFHPLFSADGGPAIEQIPQLPAWLWFVGTLGVGICEANRIQIGWANPYENPSNVQALRPDYSPGDLNFDPLGLKPTDPAELREMQEKELSHGRLGMLAAACFIAQEAATGKTWGAGDFNFESLVLGPFFKQEAVEVARDAMTFTN</sequence>
<accession>A0A7S0NF56</accession>
<dbReference type="Gene3D" id="1.10.3460.10">
    <property type="entry name" value="Chlorophyll a/b binding protein domain"/>
    <property type="match status" value="1"/>
</dbReference>
<evidence type="ECO:0000256" key="5">
    <source>
        <dbReference type="PIRSR" id="PIRSR601344-1"/>
    </source>
</evidence>
<dbReference type="PANTHER" id="PTHR21649">
    <property type="entry name" value="CHLOROPHYLL A/B BINDING PROTEIN"/>
    <property type="match status" value="1"/>
</dbReference>
<evidence type="ECO:0000256" key="2">
    <source>
        <dbReference type="ARBA" id="ARBA00022528"/>
    </source>
</evidence>
<dbReference type="GO" id="GO:0016020">
    <property type="term" value="C:membrane"/>
    <property type="evidence" value="ECO:0007669"/>
    <property type="project" value="InterPro"/>
</dbReference>
<comment type="subcellular location">
    <subcellularLocation>
        <location evidence="1">Plastid</location>
        <location evidence="1">Chloroplast</location>
    </subcellularLocation>
</comment>
<feature type="binding site" evidence="5">
    <location>
        <position position="174"/>
    </location>
    <ligand>
        <name>chlorophyll a</name>
        <dbReference type="ChEBI" id="CHEBI:58416"/>
        <label>1</label>
    </ligand>
</feature>
<evidence type="ECO:0000256" key="1">
    <source>
        <dbReference type="ARBA" id="ARBA00004229"/>
    </source>
</evidence>
<dbReference type="GO" id="GO:0009765">
    <property type="term" value="P:photosynthesis, light harvesting"/>
    <property type="evidence" value="ECO:0007669"/>
    <property type="project" value="InterPro"/>
</dbReference>
<dbReference type="GO" id="GO:0016168">
    <property type="term" value="F:chlorophyll binding"/>
    <property type="evidence" value="ECO:0007669"/>
    <property type="project" value="UniProtKB-KW"/>
</dbReference>
<feature type="binding site" evidence="5">
    <location>
        <position position="180"/>
    </location>
    <ligand>
        <name>chlorophyll a</name>
        <dbReference type="ChEBI" id="CHEBI:58416"/>
        <label>1</label>
    </ligand>
</feature>
<protein>
    <submittedName>
        <fullName evidence="6">Uncharacterized protein</fullName>
    </submittedName>
</protein>
<name>A0A7S0NF56_9EUKA</name>